<proteinExistence type="predicted"/>
<reference evidence="1 2" key="1">
    <citation type="submission" date="2018-06" db="EMBL/GenBank/DDBJ databases">
        <title>Genomic Encyclopedia of Archaeal and Bacterial Type Strains, Phase II (KMG-II): from individual species to whole genera.</title>
        <authorList>
            <person name="Goeker M."/>
        </authorList>
    </citation>
    <scope>NUCLEOTIDE SEQUENCE [LARGE SCALE GENOMIC DNA]</scope>
    <source>
        <strain evidence="1 2">DSM 6779</strain>
    </source>
</reference>
<sequence length="498" mass="57115">MKAFFYNLLIKYKQMKTTHLFNMLGISMMLLLVSCNSNTTFKIEPPITKLDPPFTELAYNPLADSTFCLPNGTKIKIIASSLCDSVGNLLSSPCVLKFRQFDNAVSIFLAGMPMRYLKSEDNMSLETAGMFELRASSNGKSVNIIHDKPITITIGSNFTDTRQGFFKMDDNTGDWQLIGIPSWQYNPTVDSLKKHLSSLKPEYSIPLPPNFYVFDLQRMADVFLGDDYNRINKANMRAMVENMKKYGLQPLDVSFNSNPTIILDGNRYDYGEILWKSDAPLQIPNWVKTNWGWNYNQQTKKYDELSSIQKINANKYRFSIKDTKENRQFSFILEVVSHLRYLLRYTPEQLMAKQKECELEIAETERIIRNTRLIEYTTELYSMGVFNFDRPVYYSQMKPTLNFTINNVPVKNSDIKKVAVFNSNLTSVSYADSYNPVVCPFFLGTNKIILITQSGEIGIFTGAEFDQLMSTDKFNADEITIDLKAVKVDSPDELRSIL</sequence>
<dbReference type="Proteomes" id="UP000249239">
    <property type="component" value="Unassembled WGS sequence"/>
</dbReference>
<protein>
    <submittedName>
        <fullName evidence="1">Uncharacterized protein</fullName>
    </submittedName>
</protein>
<dbReference type="AlphaFoldDB" id="A0A2W7NUQ5"/>
<gene>
    <name evidence="1" type="ORF">LX69_02280</name>
</gene>
<dbReference type="PROSITE" id="PS51257">
    <property type="entry name" value="PROKAR_LIPOPROTEIN"/>
    <property type="match status" value="1"/>
</dbReference>
<evidence type="ECO:0000313" key="1">
    <source>
        <dbReference type="EMBL" id="PZX14952.1"/>
    </source>
</evidence>
<organism evidence="1 2">
    <name type="scientific">Breznakibacter xylanolyticus</name>
    <dbReference type="NCBI Taxonomy" id="990"/>
    <lineage>
        <taxon>Bacteria</taxon>
        <taxon>Pseudomonadati</taxon>
        <taxon>Bacteroidota</taxon>
        <taxon>Bacteroidia</taxon>
        <taxon>Marinilabiliales</taxon>
        <taxon>Marinilabiliaceae</taxon>
        <taxon>Breznakibacter</taxon>
    </lineage>
</organism>
<comment type="caution">
    <text evidence="1">The sequence shown here is derived from an EMBL/GenBank/DDBJ whole genome shotgun (WGS) entry which is preliminary data.</text>
</comment>
<evidence type="ECO:0000313" key="2">
    <source>
        <dbReference type="Proteomes" id="UP000249239"/>
    </source>
</evidence>
<name>A0A2W7NUQ5_9BACT</name>
<dbReference type="EMBL" id="QKZK01000018">
    <property type="protein sequence ID" value="PZX14952.1"/>
    <property type="molecule type" value="Genomic_DNA"/>
</dbReference>
<keyword evidence="2" id="KW-1185">Reference proteome</keyword>
<accession>A0A2W7NUQ5</accession>